<name>A0A5C3NXQ2_9APHY</name>
<feature type="transmembrane region" description="Helical" evidence="2">
    <location>
        <begin position="229"/>
        <end position="250"/>
    </location>
</feature>
<feature type="transmembrane region" description="Helical" evidence="2">
    <location>
        <begin position="12"/>
        <end position="33"/>
    </location>
</feature>
<evidence type="ECO:0000259" key="3">
    <source>
        <dbReference type="Pfam" id="PF20152"/>
    </source>
</evidence>
<dbReference type="AlphaFoldDB" id="A0A5C3NXQ2"/>
<dbReference type="InParanoid" id="A0A5C3NXQ2"/>
<feature type="transmembrane region" description="Helical" evidence="2">
    <location>
        <begin position="83"/>
        <end position="105"/>
    </location>
</feature>
<feature type="domain" description="DUF6534" evidence="3">
    <location>
        <begin position="165"/>
        <end position="253"/>
    </location>
</feature>
<reference evidence="4 5" key="1">
    <citation type="journal article" date="2019" name="Nat. Ecol. Evol.">
        <title>Megaphylogeny resolves global patterns of mushroom evolution.</title>
        <authorList>
            <person name="Varga T."/>
            <person name="Krizsan K."/>
            <person name="Foldi C."/>
            <person name="Dima B."/>
            <person name="Sanchez-Garcia M."/>
            <person name="Sanchez-Ramirez S."/>
            <person name="Szollosi G.J."/>
            <person name="Szarkandi J.G."/>
            <person name="Papp V."/>
            <person name="Albert L."/>
            <person name="Andreopoulos W."/>
            <person name="Angelini C."/>
            <person name="Antonin V."/>
            <person name="Barry K.W."/>
            <person name="Bougher N.L."/>
            <person name="Buchanan P."/>
            <person name="Buyck B."/>
            <person name="Bense V."/>
            <person name="Catcheside P."/>
            <person name="Chovatia M."/>
            <person name="Cooper J."/>
            <person name="Damon W."/>
            <person name="Desjardin D."/>
            <person name="Finy P."/>
            <person name="Geml J."/>
            <person name="Haridas S."/>
            <person name="Hughes K."/>
            <person name="Justo A."/>
            <person name="Karasinski D."/>
            <person name="Kautmanova I."/>
            <person name="Kiss B."/>
            <person name="Kocsube S."/>
            <person name="Kotiranta H."/>
            <person name="LaButti K.M."/>
            <person name="Lechner B.E."/>
            <person name="Liimatainen K."/>
            <person name="Lipzen A."/>
            <person name="Lukacs Z."/>
            <person name="Mihaltcheva S."/>
            <person name="Morgado L.N."/>
            <person name="Niskanen T."/>
            <person name="Noordeloos M.E."/>
            <person name="Ohm R.A."/>
            <person name="Ortiz-Santana B."/>
            <person name="Ovrebo C."/>
            <person name="Racz N."/>
            <person name="Riley R."/>
            <person name="Savchenko A."/>
            <person name="Shiryaev A."/>
            <person name="Soop K."/>
            <person name="Spirin V."/>
            <person name="Szebenyi C."/>
            <person name="Tomsovsky M."/>
            <person name="Tulloss R.E."/>
            <person name="Uehling J."/>
            <person name="Grigoriev I.V."/>
            <person name="Vagvolgyi C."/>
            <person name="Papp T."/>
            <person name="Martin F.M."/>
            <person name="Miettinen O."/>
            <person name="Hibbett D.S."/>
            <person name="Nagy L.G."/>
        </authorList>
    </citation>
    <scope>NUCLEOTIDE SEQUENCE [LARGE SCALE GENOMIC DNA]</scope>
    <source>
        <strain evidence="4 5">HHB13444</strain>
    </source>
</reference>
<feature type="transmembrane region" description="Helical" evidence="2">
    <location>
        <begin position="117"/>
        <end position="136"/>
    </location>
</feature>
<dbReference type="Pfam" id="PF20152">
    <property type="entry name" value="DUF6534"/>
    <property type="match status" value="1"/>
</dbReference>
<dbReference type="Proteomes" id="UP000308197">
    <property type="component" value="Unassembled WGS sequence"/>
</dbReference>
<feature type="transmembrane region" description="Helical" evidence="2">
    <location>
        <begin position="45"/>
        <end position="71"/>
    </location>
</feature>
<keyword evidence="2" id="KW-0472">Membrane</keyword>
<dbReference type="STRING" id="1314778.A0A5C3NXQ2"/>
<proteinExistence type="predicted"/>
<evidence type="ECO:0000313" key="4">
    <source>
        <dbReference type="EMBL" id="TFK81549.1"/>
    </source>
</evidence>
<gene>
    <name evidence="4" type="ORF">K466DRAFT_667052</name>
</gene>
<evidence type="ECO:0000313" key="5">
    <source>
        <dbReference type="Proteomes" id="UP000308197"/>
    </source>
</evidence>
<protein>
    <recommendedName>
        <fullName evidence="3">DUF6534 domain-containing protein</fullName>
    </recommendedName>
</protein>
<sequence length="353" mass="39016">MANASDTIGAILVGALVSAVLSGSVTTQTFIYLRNYGGDDYMRNIWIVSVLWLLDTLHLSMAFASAWIYLIQNWGNDAIYDHIPWTIALTVALTAIVTLISHCFFAHRVYVLSGSSWWLTTPILLLAFGRLVSALVSTSEMISLGSYEAFVDRVGWVFTTGLSLSTTVDVLITITLIALLQRSRTGFSTVTDHLIDVVTLYTIETGLVTSITTAVSLICWLTMPRNLIFLALHFSISKLYATSTLATLNARKSLRRRTRQPDQHLLPVISSLHEAQSQTRREQGEVLDSSSMKRDSAISAGAPRIRTVTRVDIKPRDSNTQLEDALEATQRPELSPLPSVIFHQRDGLADMDA</sequence>
<keyword evidence="2" id="KW-0812">Transmembrane</keyword>
<dbReference type="PANTHER" id="PTHR40465">
    <property type="entry name" value="CHROMOSOME 1, WHOLE GENOME SHOTGUN SEQUENCE"/>
    <property type="match status" value="1"/>
</dbReference>
<dbReference type="EMBL" id="ML211589">
    <property type="protein sequence ID" value="TFK81549.1"/>
    <property type="molecule type" value="Genomic_DNA"/>
</dbReference>
<feature type="transmembrane region" description="Helical" evidence="2">
    <location>
        <begin position="156"/>
        <end position="180"/>
    </location>
</feature>
<accession>A0A5C3NXQ2</accession>
<organism evidence="4 5">
    <name type="scientific">Polyporus arcularius HHB13444</name>
    <dbReference type="NCBI Taxonomy" id="1314778"/>
    <lineage>
        <taxon>Eukaryota</taxon>
        <taxon>Fungi</taxon>
        <taxon>Dikarya</taxon>
        <taxon>Basidiomycota</taxon>
        <taxon>Agaricomycotina</taxon>
        <taxon>Agaricomycetes</taxon>
        <taxon>Polyporales</taxon>
        <taxon>Polyporaceae</taxon>
        <taxon>Polyporus</taxon>
    </lineage>
</organism>
<feature type="transmembrane region" description="Helical" evidence="2">
    <location>
        <begin position="201"/>
        <end position="223"/>
    </location>
</feature>
<evidence type="ECO:0000256" key="2">
    <source>
        <dbReference type="SAM" id="Phobius"/>
    </source>
</evidence>
<keyword evidence="5" id="KW-1185">Reference proteome</keyword>
<dbReference type="PANTHER" id="PTHR40465:SF1">
    <property type="entry name" value="DUF6534 DOMAIN-CONTAINING PROTEIN"/>
    <property type="match status" value="1"/>
</dbReference>
<evidence type="ECO:0000256" key="1">
    <source>
        <dbReference type="SAM" id="MobiDB-lite"/>
    </source>
</evidence>
<feature type="region of interest" description="Disordered" evidence="1">
    <location>
        <begin position="274"/>
        <end position="299"/>
    </location>
</feature>
<dbReference type="InterPro" id="IPR045339">
    <property type="entry name" value="DUF6534"/>
</dbReference>
<keyword evidence="2" id="KW-1133">Transmembrane helix</keyword>